<reference evidence="1 2" key="2">
    <citation type="submission" date="2020-03" db="EMBL/GenBank/DDBJ databases">
        <authorList>
            <person name="Ichikawa N."/>
            <person name="Kimura A."/>
            <person name="Kitahashi Y."/>
            <person name="Uohara A."/>
        </authorList>
    </citation>
    <scope>NUCLEOTIDE SEQUENCE [LARGE SCALE GENOMIC DNA]</scope>
    <source>
        <strain evidence="1 2">NBRC 108638</strain>
    </source>
</reference>
<organism evidence="1 2">
    <name type="scientific">Phytohabitans rumicis</name>
    <dbReference type="NCBI Taxonomy" id="1076125"/>
    <lineage>
        <taxon>Bacteria</taxon>
        <taxon>Bacillati</taxon>
        <taxon>Actinomycetota</taxon>
        <taxon>Actinomycetes</taxon>
        <taxon>Micromonosporales</taxon>
        <taxon>Micromonosporaceae</taxon>
    </lineage>
</organism>
<name>A0A6V8L5V9_9ACTN</name>
<dbReference type="Proteomes" id="UP000482960">
    <property type="component" value="Unassembled WGS sequence"/>
</dbReference>
<accession>A0A6V8L5V9</accession>
<reference evidence="1 2" key="1">
    <citation type="submission" date="2020-03" db="EMBL/GenBank/DDBJ databases">
        <title>Whole genome shotgun sequence of Phytohabitans rumicis NBRC 108638.</title>
        <authorList>
            <person name="Komaki H."/>
            <person name="Tamura T."/>
        </authorList>
    </citation>
    <scope>NUCLEOTIDE SEQUENCE [LARGE SCALE GENOMIC DNA]</scope>
    <source>
        <strain evidence="1 2">NBRC 108638</strain>
    </source>
</reference>
<evidence type="ECO:0000313" key="1">
    <source>
        <dbReference type="EMBL" id="GFJ91614.1"/>
    </source>
</evidence>
<dbReference type="InterPro" id="IPR036736">
    <property type="entry name" value="ACP-like_sf"/>
</dbReference>
<evidence type="ECO:0008006" key="3">
    <source>
        <dbReference type="Google" id="ProtNLM"/>
    </source>
</evidence>
<sequence length="86" mass="9580">MQMADDLRHAGWPAREDIIAILAEVGQRPPELVSERIDSLELARLVYEMEYRYDVHLDLTDERLVQMSTVGGAADVVRAARAAADG</sequence>
<dbReference type="EMBL" id="BLPG01000001">
    <property type="protein sequence ID" value="GFJ91614.1"/>
    <property type="molecule type" value="Genomic_DNA"/>
</dbReference>
<dbReference type="SUPFAM" id="SSF47336">
    <property type="entry name" value="ACP-like"/>
    <property type="match status" value="1"/>
</dbReference>
<comment type="caution">
    <text evidence="1">The sequence shown here is derived from an EMBL/GenBank/DDBJ whole genome shotgun (WGS) entry which is preliminary data.</text>
</comment>
<gene>
    <name evidence="1" type="ORF">Prum_052560</name>
</gene>
<evidence type="ECO:0000313" key="2">
    <source>
        <dbReference type="Proteomes" id="UP000482960"/>
    </source>
</evidence>
<protein>
    <recommendedName>
        <fullName evidence="3">Carrier domain-containing protein</fullName>
    </recommendedName>
</protein>
<keyword evidence="2" id="KW-1185">Reference proteome</keyword>
<proteinExistence type="predicted"/>
<dbReference type="Gene3D" id="1.10.1200.10">
    <property type="entry name" value="ACP-like"/>
    <property type="match status" value="1"/>
</dbReference>
<dbReference type="AlphaFoldDB" id="A0A6V8L5V9"/>